<organism evidence="1 2">
    <name type="scientific">Staphylococcus cohnii subsp. cohnii</name>
    <dbReference type="NCBI Taxonomy" id="74704"/>
    <lineage>
        <taxon>Bacteria</taxon>
        <taxon>Bacillati</taxon>
        <taxon>Bacillota</taxon>
        <taxon>Bacilli</taxon>
        <taxon>Bacillales</taxon>
        <taxon>Staphylococcaceae</taxon>
        <taxon>Staphylococcus</taxon>
        <taxon>Staphylococcus cohnii species complex</taxon>
    </lineage>
</organism>
<dbReference type="AlphaFoldDB" id="A0A0M2NX48"/>
<dbReference type="RefSeq" id="WP_019468416.1">
    <property type="nucleotide sequence ID" value="NZ_BKAS01000024.1"/>
</dbReference>
<dbReference type="Pfam" id="PF11148">
    <property type="entry name" value="DUF2922"/>
    <property type="match status" value="1"/>
</dbReference>
<evidence type="ECO:0000313" key="1">
    <source>
        <dbReference type="EMBL" id="KKI64321.1"/>
    </source>
</evidence>
<sequence>MSQTLELIFNDAVNKDIKLQLPKIEHFINESTVKDGMNKLVALDILRPKAGIPTTVRAAQIIDKSTKLIFES</sequence>
<accession>A0A0M2NX48</accession>
<dbReference type="EMBL" id="LAKJ01000009">
    <property type="protein sequence ID" value="KKI64321.1"/>
    <property type="molecule type" value="Genomic_DNA"/>
</dbReference>
<dbReference type="InterPro" id="IPR021321">
    <property type="entry name" value="DUF2922"/>
</dbReference>
<gene>
    <name evidence="1" type="ORF">UF66_2660</name>
</gene>
<proteinExistence type="predicted"/>
<evidence type="ECO:0008006" key="3">
    <source>
        <dbReference type="Google" id="ProtNLM"/>
    </source>
</evidence>
<evidence type="ECO:0000313" key="2">
    <source>
        <dbReference type="Proteomes" id="UP000034455"/>
    </source>
</evidence>
<dbReference type="PATRIC" id="fig|74704.6.peg.2774"/>
<dbReference type="GeneID" id="58098376"/>
<name>A0A0M2NX48_STACC</name>
<reference evidence="1 2" key="1">
    <citation type="submission" date="2015-03" db="EMBL/GenBank/DDBJ databases">
        <title>Genome Assembly of Staphylococcus cohnii subsp. cohnii strain G22B2.</title>
        <authorList>
            <person name="Nair G."/>
            <person name="Kaur G."/>
            <person name="Khatri I."/>
            <person name="Singh N.K."/>
            <person name="Sathyabama S."/>
            <person name="Maurya S.K."/>
            <person name="Subramanian S."/>
            <person name="Agrewala J.N."/>
            <person name="Mayilraj S."/>
        </authorList>
    </citation>
    <scope>NUCLEOTIDE SEQUENCE [LARGE SCALE GENOMIC DNA]</scope>
    <source>
        <strain evidence="1 2">G22B2</strain>
    </source>
</reference>
<comment type="caution">
    <text evidence="1">The sequence shown here is derived from an EMBL/GenBank/DDBJ whole genome shotgun (WGS) entry which is preliminary data.</text>
</comment>
<protein>
    <recommendedName>
        <fullName evidence="3">DUF2922 domain-containing protein</fullName>
    </recommendedName>
</protein>
<dbReference type="Proteomes" id="UP000034455">
    <property type="component" value="Unassembled WGS sequence"/>
</dbReference>